<reference evidence="12 13" key="1">
    <citation type="submission" date="2014-06" db="EMBL/GenBank/DDBJ databases">
        <authorList>
            <person name="Swart Estienne"/>
        </authorList>
    </citation>
    <scope>NUCLEOTIDE SEQUENCE [LARGE SCALE GENOMIC DNA]</scope>
    <source>
        <strain evidence="12 13">130c</strain>
    </source>
</reference>
<feature type="compositionally biased region" description="Basic and acidic residues" evidence="10">
    <location>
        <begin position="1700"/>
        <end position="1721"/>
    </location>
</feature>
<feature type="domain" description="S1 motif" evidence="11">
    <location>
        <begin position="608"/>
        <end position="678"/>
    </location>
</feature>
<feature type="compositionally biased region" description="Acidic residues" evidence="10">
    <location>
        <begin position="1654"/>
        <end position="1684"/>
    </location>
</feature>
<dbReference type="Proteomes" id="UP000039865">
    <property type="component" value="Unassembled WGS sequence"/>
</dbReference>
<feature type="domain" description="S1 motif" evidence="11">
    <location>
        <begin position="516"/>
        <end position="588"/>
    </location>
</feature>
<feature type="domain" description="S1 motif" evidence="11">
    <location>
        <begin position="936"/>
        <end position="1001"/>
    </location>
</feature>
<protein>
    <submittedName>
        <fullName evidence="12">Protein rrp5 homolog</fullName>
    </submittedName>
</protein>
<proteinExistence type="inferred from homology"/>
<dbReference type="PANTHER" id="PTHR23270">
    <property type="entry name" value="PROGRAMMED CELL DEATH PROTEIN 11 PRE-RRNA PROCESSING PROTEIN RRP5"/>
    <property type="match status" value="1"/>
</dbReference>
<evidence type="ECO:0000256" key="8">
    <source>
        <dbReference type="ARBA" id="ARBA00023242"/>
    </source>
</evidence>
<evidence type="ECO:0000313" key="13">
    <source>
        <dbReference type="Proteomes" id="UP000039865"/>
    </source>
</evidence>
<feature type="domain" description="S1 motif" evidence="11">
    <location>
        <begin position="1289"/>
        <end position="1359"/>
    </location>
</feature>
<evidence type="ECO:0000256" key="1">
    <source>
        <dbReference type="ARBA" id="ARBA00004604"/>
    </source>
</evidence>
<dbReference type="InterPro" id="IPR003107">
    <property type="entry name" value="HAT"/>
</dbReference>
<feature type="domain" description="S1 motif" evidence="11">
    <location>
        <begin position="836"/>
        <end position="906"/>
    </location>
</feature>
<evidence type="ECO:0000256" key="2">
    <source>
        <dbReference type="ARBA" id="ARBA00008644"/>
    </source>
</evidence>
<feature type="compositionally biased region" description="Basic and acidic residues" evidence="10">
    <location>
        <begin position="699"/>
        <end position="708"/>
    </location>
</feature>
<dbReference type="SUPFAM" id="SSF50249">
    <property type="entry name" value="Nucleic acid-binding proteins"/>
    <property type="match status" value="7"/>
</dbReference>
<accession>A0A077ZU65</accession>
<evidence type="ECO:0000259" key="11">
    <source>
        <dbReference type="PROSITE" id="PS50126"/>
    </source>
</evidence>
<dbReference type="InterPro" id="IPR055433">
    <property type="entry name" value="HAT_Syf1-like_N"/>
</dbReference>
<dbReference type="SMART" id="SM00386">
    <property type="entry name" value="HAT"/>
    <property type="match status" value="5"/>
</dbReference>
<dbReference type="Pfam" id="PF24682">
    <property type="entry name" value="OB_RRP5"/>
    <property type="match status" value="1"/>
</dbReference>
<comment type="subcellular location">
    <subcellularLocation>
        <location evidence="1">Nucleus</location>
        <location evidence="1">Nucleolus</location>
    </subcellularLocation>
</comment>
<organism evidence="12 13">
    <name type="scientific">Stylonychia lemnae</name>
    <name type="common">Ciliate</name>
    <dbReference type="NCBI Taxonomy" id="5949"/>
    <lineage>
        <taxon>Eukaryota</taxon>
        <taxon>Sar</taxon>
        <taxon>Alveolata</taxon>
        <taxon>Ciliophora</taxon>
        <taxon>Intramacronucleata</taxon>
        <taxon>Spirotrichea</taxon>
        <taxon>Stichotrichia</taxon>
        <taxon>Sporadotrichida</taxon>
        <taxon>Oxytrichidae</taxon>
        <taxon>Stylonychinae</taxon>
        <taxon>Stylonychia</taxon>
    </lineage>
</organism>
<feature type="compositionally biased region" description="Basic and acidic residues" evidence="10">
    <location>
        <begin position="1641"/>
        <end position="1653"/>
    </location>
</feature>
<feature type="domain" description="S1 motif" evidence="11">
    <location>
        <begin position="314"/>
        <end position="379"/>
    </location>
</feature>
<dbReference type="GO" id="GO:0006364">
    <property type="term" value="P:rRNA processing"/>
    <property type="evidence" value="ECO:0007669"/>
    <property type="project" value="UniProtKB-KW"/>
</dbReference>
<keyword evidence="8" id="KW-0539">Nucleus</keyword>
<dbReference type="OMA" id="GQYLRAY"/>
<feature type="compositionally biased region" description="Basic and acidic residues" evidence="10">
    <location>
        <begin position="437"/>
        <end position="447"/>
    </location>
</feature>
<name>A0A077ZU65_STYLE</name>
<dbReference type="Pfam" id="PF23233">
    <property type="entry name" value="HAT_Syf1_CNRKL1_N"/>
    <property type="match status" value="1"/>
</dbReference>
<evidence type="ECO:0000256" key="5">
    <source>
        <dbReference type="ARBA" id="ARBA00022728"/>
    </source>
</evidence>
<dbReference type="SMART" id="SM00316">
    <property type="entry name" value="S1"/>
    <property type="match status" value="9"/>
</dbReference>
<evidence type="ECO:0000256" key="3">
    <source>
        <dbReference type="ARBA" id="ARBA00022552"/>
    </source>
</evidence>
<feature type="region of interest" description="Disordered" evidence="10">
    <location>
        <begin position="1621"/>
        <end position="1721"/>
    </location>
</feature>
<gene>
    <name evidence="12" type="primary">Contig13049.g13913</name>
    <name evidence="12" type="ORF">STYLEM_2394</name>
</gene>
<feature type="domain" description="S1 motif" evidence="11">
    <location>
        <begin position="1409"/>
        <end position="1477"/>
    </location>
</feature>
<feature type="region of interest" description="Disordered" evidence="10">
    <location>
        <begin position="85"/>
        <end position="112"/>
    </location>
</feature>
<feature type="coiled-coil region" evidence="9">
    <location>
        <begin position="1982"/>
        <end position="2009"/>
    </location>
</feature>
<feature type="compositionally biased region" description="Basic residues" evidence="10">
    <location>
        <begin position="457"/>
        <end position="467"/>
    </location>
</feature>
<feature type="compositionally biased region" description="Acidic residues" evidence="10">
    <location>
        <begin position="1621"/>
        <end position="1640"/>
    </location>
</feature>
<keyword evidence="7" id="KW-0508">mRNA splicing</keyword>
<evidence type="ECO:0000256" key="10">
    <source>
        <dbReference type="SAM" id="MobiDB-lite"/>
    </source>
</evidence>
<dbReference type="GO" id="GO:0032040">
    <property type="term" value="C:small-subunit processome"/>
    <property type="evidence" value="ECO:0007669"/>
    <property type="project" value="TreeGrafter"/>
</dbReference>
<dbReference type="OrthoDB" id="412781at2759"/>
<keyword evidence="13" id="KW-1185">Reference proteome</keyword>
<sequence length="2015" mass="229325">MPTKVLKQQSQDFFPRSANHAKTKGFIFNQAPINKKVAQEELKESIVSGGAEGKGVKKNKRSAFMAKLYDDDEVMDDEMKVFDMDRADSGDDAPEEGKVKKRTEKASDKKDSKIIRAKTSEVSTNKINRLKFNPGTVGLFAISEIHQKYLIVNYTRNTKGYVSLEGREDLSKKLEIGQFIIAQVISAGTSKYMVESSGNRNKKLQLTLQTDFLNKSLSAENLANNMVLQGEVESKEAKGFLLNFGLKDKTKGFLPFDDTTAHLQIGSIVQAQIKSVMASSKITKCIIAGQTSNLPEHTNFMNQKEITLHNLKPGFLVNAKISKLLDNGIEVGFLGGFKGTIFTDHLDKCDPSKYKIGEKLAARIIMIDTSAQNISLSILPHLIKMQTVTKQLLQEGIKVGQVLEKSSIDRELYGGSYRIKIGQDQFGFLHKIHTKKHEQAEEEKAQESEEEEELPGKKPKKDKKKLTKTAGDYEIGQKLEKLRVKEINYFDGVPILSMREDIVTSSSLNYDNLKCGDFVSGIIQDADDKQRFVTITLNDFVRGRLYLEHMADYPMKVIPPKYLDFGKPLKVRVFNVDPATRTLEFTRKETFLKGKADVYQSYRDVAKGAKLYGVIVGENEHGYIVKSFGGVKGLLTFADIKTNSKNSKKDTSQFKFGTLIKAYVLFKKKDQGMALTLDKVKAKELREESKSKGKSSSNGDKEGSKGAQKFEDFLPTSDEMTQLKDKYKTLLKVSQEKSNVGKVNQFRVIEQTDRYLVCKSLDTAKKSQNYVAILPNILICKHYQPSFTLEDFTFNGINLEIITDAFPIISTQFELISLKDQIPKSNSEISIDNSESRIYAGLVSESNKSGVFVRFLDGLKKLIIIKDLETVQNYTEIYTPGKVVRVALNKLGRLCLKNNVIYLNNVENIKKDQQVKIKSFYQEIETQLKAHQVNIGDKVQGEVSLVKDYGLIVSAEKYEGLTGFVLTDHQVAGKSYKEGQKITCIVMDIDFEKEIIDLSEKLAEEKSKSQKISVGSQQMAIVELNKEEYLIVSFKLNRKKFALLNTQTFNNDLSPNPNDKYQIGDEIEVIVAEETDSGFSLATPALKSAEKNAKNGQKNGAPLIALQPGVLVNCQIKSKKHDCIFMQIQQQGGLVIGRMHRIECQNDNEFKNFAVGEIVQAKVLKVSQDDKKTWIELTRRKEHMKKTVGLDQDTLDKTFQSMEDLKNGQQYDALITDVNYSYSSPVSISLSPFVRGSINFDKVITAETLQKEGSSYLQIFNPGNRIKVTYNNGHFQIIQTPPKTKLAKGMKVVVRFVKAVNGKGITVQIDEKTFGFIDISEITDDIIGRVCEHQLQNSPLFVARVIAFDKHEKPILSARESVIDDAKWSLILPEGKTVYFMKHDDKNQKLGNQRNKLLKFTKNIGIQEGDLCLGYVTNIGKSGCFIQIGYNTTVRAGLNELNDDSSFDFKDQMPLGRLVLGRVVKVDDQKRYNVTLRKSMVVFGTNSIDRSGIQPESTVECIVMALADGKAFAQIKGSYHKLKIKNIGKTSLKAGDHVMAKLEKVSKLKITAQFVEKVKDSGMSEDEKKVEKLWKLIEEEAQKDIEAQRDQTHQEEINFQHIKNLGNQQADIEEQIKDLNELEDQDEDMEVVQGDDSDAEEMQRIIKESKTYEDESEEDEDEEMEDEEDNDSDQMDVDDDSSDEEQNKKKKSGKQSLKQRVKEEQDIRKQEKALKDGKNQPKNIDDFERLLIQNQDQSYVWIQYMALMIDKLGIESARKVAERAVKSVSISNEEDKFNIWVAYMNLENNFGSQESLEKVIKRALEVNERKRIYLQLISIYQASQKYNYIEDIYKLLCKKFNTSFKIWSSFLDFLFTMKDLKKDKTNFLVRELIFSEPKQVLQRALQSLPKDKHVNIICKFGQLEFKHGQPESGRTMLEGIVTNYPKRMDIWAIYMDMESKYCGDNKQQARHLFERCLTNEIIMKKPKKMKLVFQKYMEFEMNNGNKKNVEKLRERVEQYLEKAFNKEDKNDSDSE</sequence>
<keyword evidence="4" id="KW-0507">mRNA processing</keyword>
<dbReference type="InterPro" id="IPR008847">
    <property type="entry name" value="Suf"/>
</dbReference>
<dbReference type="Pfam" id="PF05843">
    <property type="entry name" value="Suf"/>
    <property type="match status" value="1"/>
</dbReference>
<dbReference type="GO" id="GO:0003723">
    <property type="term" value="F:RNA binding"/>
    <property type="evidence" value="ECO:0007669"/>
    <property type="project" value="TreeGrafter"/>
</dbReference>
<dbReference type="PANTHER" id="PTHR23270:SF10">
    <property type="entry name" value="PROTEIN RRP5 HOMOLOG"/>
    <property type="match status" value="1"/>
</dbReference>
<dbReference type="GO" id="GO:0006397">
    <property type="term" value="P:mRNA processing"/>
    <property type="evidence" value="ECO:0007669"/>
    <property type="project" value="UniProtKB-KW"/>
</dbReference>
<comment type="similarity">
    <text evidence="2">Belongs to the crooked-neck family.</text>
</comment>
<dbReference type="InterPro" id="IPR057300">
    <property type="entry name" value="OB_Rrp5"/>
</dbReference>
<feature type="compositionally biased region" description="Basic residues" evidence="10">
    <location>
        <begin position="1688"/>
        <end position="1699"/>
    </location>
</feature>
<evidence type="ECO:0000256" key="4">
    <source>
        <dbReference type="ARBA" id="ARBA00022664"/>
    </source>
</evidence>
<dbReference type="InterPro" id="IPR011990">
    <property type="entry name" value="TPR-like_helical_dom_sf"/>
</dbReference>
<dbReference type="GO" id="GO:0005681">
    <property type="term" value="C:spliceosomal complex"/>
    <property type="evidence" value="ECO:0007669"/>
    <property type="project" value="UniProtKB-KW"/>
</dbReference>
<evidence type="ECO:0000256" key="7">
    <source>
        <dbReference type="ARBA" id="ARBA00023187"/>
    </source>
</evidence>
<dbReference type="Gene3D" id="2.40.50.140">
    <property type="entry name" value="Nucleic acid-binding proteins"/>
    <property type="match status" value="6"/>
</dbReference>
<feature type="region of interest" description="Disordered" evidence="10">
    <location>
        <begin position="437"/>
        <end position="467"/>
    </location>
</feature>
<keyword evidence="6" id="KW-0677">Repeat</keyword>
<evidence type="ECO:0000313" key="12">
    <source>
        <dbReference type="EMBL" id="CDW73417.1"/>
    </source>
</evidence>
<dbReference type="InParanoid" id="A0A077ZU65"/>
<keyword evidence="5" id="KW-0747">Spliceosome</keyword>
<dbReference type="SUPFAM" id="SSF48452">
    <property type="entry name" value="TPR-like"/>
    <property type="match status" value="2"/>
</dbReference>
<dbReference type="InterPro" id="IPR012340">
    <property type="entry name" value="NA-bd_OB-fold"/>
</dbReference>
<keyword evidence="9" id="KW-0175">Coiled coil</keyword>
<dbReference type="InterPro" id="IPR045209">
    <property type="entry name" value="Rrp5"/>
</dbReference>
<keyword evidence="3" id="KW-0698">rRNA processing</keyword>
<dbReference type="GO" id="GO:0008380">
    <property type="term" value="P:RNA splicing"/>
    <property type="evidence" value="ECO:0007669"/>
    <property type="project" value="UniProtKB-KW"/>
</dbReference>
<evidence type="ECO:0000256" key="9">
    <source>
        <dbReference type="SAM" id="Coils"/>
    </source>
</evidence>
<feature type="domain" description="S1 motif" evidence="11">
    <location>
        <begin position="1109"/>
        <end position="1180"/>
    </location>
</feature>
<dbReference type="PROSITE" id="PS50126">
    <property type="entry name" value="S1"/>
    <property type="match status" value="8"/>
</dbReference>
<dbReference type="Gene3D" id="1.25.40.10">
    <property type="entry name" value="Tetratricopeptide repeat domain"/>
    <property type="match status" value="2"/>
</dbReference>
<evidence type="ECO:0000256" key="6">
    <source>
        <dbReference type="ARBA" id="ARBA00022737"/>
    </source>
</evidence>
<dbReference type="EMBL" id="CCKQ01002326">
    <property type="protein sequence ID" value="CDW73417.1"/>
    <property type="molecule type" value="Genomic_DNA"/>
</dbReference>
<dbReference type="InterPro" id="IPR003029">
    <property type="entry name" value="S1_domain"/>
</dbReference>
<feature type="region of interest" description="Disordered" evidence="10">
    <location>
        <begin position="686"/>
        <end position="708"/>
    </location>
</feature>